<dbReference type="EMBL" id="KV454014">
    <property type="protein sequence ID" value="ODV95131.1"/>
    <property type="molecule type" value="Genomic_DNA"/>
</dbReference>
<comment type="subcellular location">
    <subcellularLocation>
        <location evidence="1 10">Mitochondrion inner membrane</location>
        <topology evidence="1 10">Single-pass membrane protein</topology>
    </subcellularLocation>
</comment>
<evidence type="ECO:0000256" key="3">
    <source>
        <dbReference type="ARBA" id="ARBA00022692"/>
    </source>
</evidence>
<gene>
    <name evidence="11" type="ORF">PACTADRAFT_16669</name>
</gene>
<name>A0A1E4TTR3_PACTA</name>
<sequence>MRFENKLIFNMSASQTYLLWKRSLIACGSIIGTGVLLYKFTTPSEEQFLASLSPELKAEYEKNKDLRRKEQEELMKIVKQTSSSDNPVWYTGSLVSPWEKNPDGTKRESLLVAKEKYEKEQAAIKQREAIAKSKLELEENEKLELQVKQKSKGWLPWNK</sequence>
<dbReference type="AlphaFoldDB" id="A0A1E4TTR3"/>
<keyword evidence="5" id="KW-1133">Transmembrane helix</keyword>
<reference evidence="12" key="1">
    <citation type="submission" date="2016-05" db="EMBL/GenBank/DDBJ databases">
        <title>Comparative genomics of biotechnologically important yeasts.</title>
        <authorList>
            <consortium name="DOE Joint Genome Institute"/>
            <person name="Riley R."/>
            <person name="Haridas S."/>
            <person name="Wolfe K.H."/>
            <person name="Lopes M.R."/>
            <person name="Hittinger C.T."/>
            <person name="Goker M."/>
            <person name="Salamov A."/>
            <person name="Wisecaver J."/>
            <person name="Long T.M."/>
            <person name="Aerts A.L."/>
            <person name="Barry K."/>
            <person name="Choi C."/>
            <person name="Clum A."/>
            <person name="Coughlan A.Y."/>
            <person name="Deshpande S."/>
            <person name="Douglass A.P."/>
            <person name="Hanson S.J."/>
            <person name="Klenk H.-P."/>
            <person name="Labutti K."/>
            <person name="Lapidus A."/>
            <person name="Lindquist E."/>
            <person name="Lipzen A."/>
            <person name="Meier-Kolthoff J.P."/>
            <person name="Ohm R.A."/>
            <person name="Otillar R.P."/>
            <person name="Pangilinan J."/>
            <person name="Peng Y."/>
            <person name="Rokas A."/>
            <person name="Rosa C.A."/>
            <person name="Scheuner C."/>
            <person name="Sibirny A.A."/>
            <person name="Slot J.C."/>
            <person name="Stielow J.B."/>
            <person name="Sun H."/>
            <person name="Kurtzman C.P."/>
            <person name="Blackwell M."/>
            <person name="Grigoriev I.V."/>
            <person name="Jeffries T.W."/>
        </authorList>
    </citation>
    <scope>NUCLEOTIDE SEQUENCE [LARGE SCALE GENOMIC DNA]</scope>
    <source>
        <strain evidence="12">NRRL Y-2460</strain>
    </source>
</reference>
<dbReference type="Pfam" id="PF07960">
    <property type="entry name" value="CBP4"/>
    <property type="match status" value="1"/>
</dbReference>
<evidence type="ECO:0000256" key="1">
    <source>
        <dbReference type="ARBA" id="ARBA00004434"/>
    </source>
</evidence>
<evidence type="ECO:0000313" key="11">
    <source>
        <dbReference type="EMBL" id="ODV95131.1"/>
    </source>
</evidence>
<dbReference type="GO" id="GO:0034551">
    <property type="term" value="P:mitochondrial respiratory chain complex III assembly"/>
    <property type="evidence" value="ECO:0007669"/>
    <property type="project" value="TreeGrafter"/>
</dbReference>
<organism evidence="11 12">
    <name type="scientific">Pachysolen tannophilus NRRL Y-2460</name>
    <dbReference type="NCBI Taxonomy" id="669874"/>
    <lineage>
        <taxon>Eukaryota</taxon>
        <taxon>Fungi</taxon>
        <taxon>Dikarya</taxon>
        <taxon>Ascomycota</taxon>
        <taxon>Saccharomycotina</taxon>
        <taxon>Pichiomycetes</taxon>
        <taxon>Pachysolenaceae</taxon>
        <taxon>Pachysolen</taxon>
    </lineage>
</organism>
<keyword evidence="8 10" id="KW-0143">Chaperone</keyword>
<dbReference type="GO" id="GO:0005743">
    <property type="term" value="C:mitochondrial inner membrane"/>
    <property type="evidence" value="ECO:0007669"/>
    <property type="project" value="UniProtKB-SubCell"/>
</dbReference>
<dbReference type="Proteomes" id="UP000094236">
    <property type="component" value="Unassembled WGS sequence"/>
</dbReference>
<keyword evidence="12" id="KW-1185">Reference proteome</keyword>
<keyword evidence="7" id="KW-0472">Membrane</keyword>
<evidence type="ECO:0000256" key="2">
    <source>
        <dbReference type="ARBA" id="ARBA00006780"/>
    </source>
</evidence>
<evidence type="ECO:0000256" key="4">
    <source>
        <dbReference type="ARBA" id="ARBA00022792"/>
    </source>
</evidence>
<dbReference type="STRING" id="669874.A0A1E4TTR3"/>
<evidence type="ECO:0000313" key="12">
    <source>
        <dbReference type="Proteomes" id="UP000094236"/>
    </source>
</evidence>
<keyword evidence="6 10" id="KW-0496">Mitochondrion</keyword>
<evidence type="ECO:0000256" key="6">
    <source>
        <dbReference type="ARBA" id="ARBA00023128"/>
    </source>
</evidence>
<accession>A0A1E4TTR3</accession>
<evidence type="ECO:0000256" key="9">
    <source>
        <dbReference type="ARBA" id="ARBA00025413"/>
    </source>
</evidence>
<dbReference type="InterPro" id="IPR012420">
    <property type="entry name" value="Cbp4"/>
</dbReference>
<dbReference type="PANTHER" id="PTHR28202">
    <property type="entry name" value="ASSEMBLY FACTOR CBP4"/>
    <property type="match status" value="1"/>
</dbReference>
<comment type="function">
    <text evidence="9 10">Essential for the assembly of ubiquinol-cytochrome c reductase. It has a direct effect on the correct occurrence of the Rieske protein, core 4, core 5 and apocytochrome b.</text>
</comment>
<proteinExistence type="inferred from homology"/>
<evidence type="ECO:0000256" key="7">
    <source>
        <dbReference type="ARBA" id="ARBA00023136"/>
    </source>
</evidence>
<dbReference type="OrthoDB" id="5576752at2759"/>
<keyword evidence="3" id="KW-0812">Transmembrane</keyword>
<protein>
    <recommendedName>
        <fullName evidence="10">Cytochrome b mRNA-processing protein 4</fullName>
    </recommendedName>
</protein>
<dbReference type="PANTHER" id="PTHR28202:SF1">
    <property type="entry name" value="ASSEMBLY FACTOR CBP4"/>
    <property type="match status" value="1"/>
</dbReference>
<comment type="similarity">
    <text evidence="2 10">Belongs to the CBP4 family.</text>
</comment>
<evidence type="ECO:0000256" key="10">
    <source>
        <dbReference type="RuleBase" id="RU368005"/>
    </source>
</evidence>
<evidence type="ECO:0000256" key="8">
    <source>
        <dbReference type="ARBA" id="ARBA00023186"/>
    </source>
</evidence>
<keyword evidence="4 10" id="KW-0999">Mitochondrion inner membrane</keyword>
<evidence type="ECO:0000256" key="5">
    <source>
        <dbReference type="ARBA" id="ARBA00022989"/>
    </source>
</evidence>